<dbReference type="InterPro" id="IPR036874">
    <property type="entry name" value="Carbonic_anhydrase_sf"/>
</dbReference>
<sequence length="211" mass="23449">MNLIDFCINLRLHPQLSKETFMNLLNEIIDHNKRFVESGKYVEFFSDKYPEKKLAILSCMDTRILELLYAALGLKNGDAKVIRNAGAVVLHPWGSVMRSLLVGVFDLHVEEIMVVAHHDCGMCGFSPERLLNKARAAGIPEANINTLRHAGIDLDGWLTGFDNADDSVRHTVNLIKQHPLMPAHIAVHGLVIHPTTGKLTVVVDGNKKTAE</sequence>
<feature type="binding site" evidence="4">
    <location>
        <position position="59"/>
    </location>
    <ligand>
        <name>Zn(2+)</name>
        <dbReference type="ChEBI" id="CHEBI:29105"/>
    </ligand>
</feature>
<evidence type="ECO:0000313" key="5">
    <source>
        <dbReference type="EMBL" id="EEG23978.1"/>
    </source>
</evidence>
<evidence type="ECO:0000256" key="4">
    <source>
        <dbReference type="PIRSR" id="PIRSR601765-1"/>
    </source>
</evidence>
<dbReference type="GO" id="GO:0004089">
    <property type="term" value="F:carbonate dehydratase activity"/>
    <property type="evidence" value="ECO:0007669"/>
    <property type="project" value="UniProtKB-EC"/>
</dbReference>
<feature type="binding site" evidence="4">
    <location>
        <position position="61"/>
    </location>
    <ligand>
        <name>Zn(2+)</name>
        <dbReference type="ChEBI" id="CHEBI:29105"/>
    </ligand>
</feature>
<reference evidence="5 6" key="1">
    <citation type="submission" date="2009-01" db="EMBL/GenBank/DDBJ databases">
        <authorList>
            <person name="Fulton L."/>
            <person name="Clifton S."/>
            <person name="Chinwalla A.T."/>
            <person name="Mitreva M."/>
            <person name="Sodergren E."/>
            <person name="Weinstock G."/>
            <person name="Clifton S."/>
            <person name="Dooling D.J."/>
            <person name="Fulton B."/>
            <person name="Minx P."/>
            <person name="Pepin K.H."/>
            <person name="Johnson M."/>
            <person name="Bhonagiri V."/>
            <person name="Nash W.E."/>
            <person name="Mardis E.R."/>
            <person name="Wilson R.K."/>
        </authorList>
    </citation>
    <scope>NUCLEOTIDE SEQUENCE [LARGE SCALE GENOMIC DNA]</scope>
    <source>
        <strain evidence="5 6">ATCC 23834</strain>
    </source>
</reference>
<dbReference type="EC" id="4.2.1.1" evidence="5"/>
<dbReference type="SMART" id="SM00947">
    <property type="entry name" value="Pro_CA"/>
    <property type="match status" value="1"/>
</dbReference>
<dbReference type="EMBL" id="ACEA01000022">
    <property type="protein sequence ID" value="EEG23978.1"/>
    <property type="molecule type" value="Genomic_DNA"/>
</dbReference>
<keyword evidence="5" id="KW-0456">Lyase</keyword>
<protein>
    <submittedName>
        <fullName evidence="5">Carbonate dehydratase</fullName>
        <ecNumber evidence="5">4.2.1.1</ecNumber>
    </submittedName>
</protein>
<dbReference type="SUPFAM" id="SSF53056">
    <property type="entry name" value="beta-carbonic anhydrase, cab"/>
    <property type="match status" value="1"/>
</dbReference>
<comment type="similarity">
    <text evidence="1">Belongs to the beta-class carbonic anhydrase family.</text>
</comment>
<comment type="caution">
    <text evidence="5">The sequence shown here is derived from an EMBL/GenBank/DDBJ whole genome shotgun (WGS) entry which is preliminary data.</text>
</comment>
<name>C0DVI0_EIKCO</name>
<dbReference type="Gene3D" id="3.40.1050.10">
    <property type="entry name" value="Carbonic anhydrase"/>
    <property type="match status" value="1"/>
</dbReference>
<evidence type="ECO:0000313" key="6">
    <source>
        <dbReference type="Proteomes" id="UP000005837"/>
    </source>
</evidence>
<dbReference type="PANTHER" id="PTHR43175">
    <property type="entry name" value="CARBONIC ANHYDRASE"/>
    <property type="match status" value="1"/>
</dbReference>
<evidence type="ECO:0000256" key="2">
    <source>
        <dbReference type="ARBA" id="ARBA00022723"/>
    </source>
</evidence>
<proteinExistence type="inferred from homology"/>
<dbReference type="PANTHER" id="PTHR43175:SF3">
    <property type="entry name" value="CARBON DISULFIDE HYDROLASE"/>
    <property type="match status" value="1"/>
</dbReference>
<comment type="cofactor">
    <cofactor evidence="4">
        <name>Zn(2+)</name>
        <dbReference type="ChEBI" id="CHEBI:29105"/>
    </cofactor>
    <text evidence="4">Binds 1 zinc ion per subunit.</text>
</comment>
<dbReference type="InterPro" id="IPR001765">
    <property type="entry name" value="Carbonic_anhydrase"/>
</dbReference>
<dbReference type="GO" id="GO:0008270">
    <property type="term" value="F:zinc ion binding"/>
    <property type="evidence" value="ECO:0007669"/>
    <property type="project" value="InterPro"/>
</dbReference>
<evidence type="ECO:0000256" key="1">
    <source>
        <dbReference type="ARBA" id="ARBA00006217"/>
    </source>
</evidence>
<evidence type="ECO:0000256" key="3">
    <source>
        <dbReference type="ARBA" id="ARBA00022833"/>
    </source>
</evidence>
<dbReference type="Proteomes" id="UP000005837">
    <property type="component" value="Unassembled WGS sequence"/>
</dbReference>
<dbReference type="Pfam" id="PF00484">
    <property type="entry name" value="Pro_CA"/>
    <property type="match status" value="1"/>
</dbReference>
<dbReference type="HOGENOM" id="CLU_084253_3_0_4"/>
<dbReference type="AlphaFoldDB" id="C0DVI0"/>
<feature type="binding site" evidence="4">
    <location>
        <position position="120"/>
    </location>
    <ligand>
        <name>Zn(2+)</name>
        <dbReference type="ChEBI" id="CHEBI:29105"/>
    </ligand>
</feature>
<feature type="binding site" evidence="4">
    <location>
        <position position="117"/>
    </location>
    <ligand>
        <name>Zn(2+)</name>
        <dbReference type="ChEBI" id="CHEBI:29105"/>
    </ligand>
</feature>
<organism evidence="5 6">
    <name type="scientific">Eikenella corrodens ATCC 23834</name>
    <dbReference type="NCBI Taxonomy" id="546274"/>
    <lineage>
        <taxon>Bacteria</taxon>
        <taxon>Pseudomonadati</taxon>
        <taxon>Pseudomonadota</taxon>
        <taxon>Betaproteobacteria</taxon>
        <taxon>Neisseriales</taxon>
        <taxon>Neisseriaceae</taxon>
        <taxon>Eikenella</taxon>
    </lineage>
</organism>
<dbReference type="eggNOG" id="COG0288">
    <property type="taxonomic scope" value="Bacteria"/>
</dbReference>
<dbReference type="CDD" id="cd03379">
    <property type="entry name" value="beta_CA_cladeD"/>
    <property type="match status" value="1"/>
</dbReference>
<accession>C0DVI0</accession>
<gene>
    <name evidence="5" type="primary">cah</name>
    <name evidence="5" type="ORF">EIKCOROL_01369</name>
</gene>
<keyword evidence="3 4" id="KW-0862">Zinc</keyword>
<keyword evidence="2 4" id="KW-0479">Metal-binding</keyword>